<dbReference type="SUPFAM" id="SSF51419">
    <property type="entry name" value="PLP-binding barrel"/>
    <property type="match status" value="1"/>
</dbReference>
<dbReference type="AlphaFoldDB" id="A0A1H3TVQ7"/>
<dbReference type="Gene3D" id="3.20.20.10">
    <property type="entry name" value="Alanine racemase"/>
    <property type="match status" value="1"/>
</dbReference>
<keyword evidence="2" id="KW-0663">Pyridoxal phosphate</keyword>
<evidence type="ECO:0000256" key="2">
    <source>
        <dbReference type="ARBA" id="ARBA00022898"/>
    </source>
</evidence>
<feature type="compositionally biased region" description="Polar residues" evidence="4">
    <location>
        <begin position="350"/>
        <end position="360"/>
    </location>
</feature>
<name>A0A1H3TVQ7_9MICO</name>
<dbReference type="RefSeq" id="WP_092558110.1">
    <property type="nucleotide sequence ID" value="NZ_FNPZ01000008.1"/>
</dbReference>
<gene>
    <name evidence="6" type="ORF">SAMN05216554_4521</name>
</gene>
<evidence type="ECO:0000259" key="5">
    <source>
        <dbReference type="Pfam" id="PF01168"/>
    </source>
</evidence>
<dbReference type="PANTHER" id="PTHR30511">
    <property type="entry name" value="ALANINE RACEMASE"/>
    <property type="match status" value="1"/>
</dbReference>
<dbReference type="GO" id="GO:0008784">
    <property type="term" value="F:alanine racemase activity"/>
    <property type="evidence" value="ECO:0007669"/>
    <property type="project" value="TreeGrafter"/>
</dbReference>
<evidence type="ECO:0000256" key="3">
    <source>
        <dbReference type="ARBA" id="ARBA00023235"/>
    </source>
</evidence>
<dbReference type="GO" id="GO:0005829">
    <property type="term" value="C:cytosol"/>
    <property type="evidence" value="ECO:0007669"/>
    <property type="project" value="TreeGrafter"/>
</dbReference>
<feature type="region of interest" description="Disordered" evidence="4">
    <location>
        <begin position="350"/>
        <end position="377"/>
    </location>
</feature>
<keyword evidence="7" id="KW-1185">Reference proteome</keyword>
<dbReference type="STRING" id="381665.SAMN05216554_4521"/>
<evidence type="ECO:0000313" key="7">
    <source>
        <dbReference type="Proteomes" id="UP000198891"/>
    </source>
</evidence>
<dbReference type="InterPro" id="IPR029066">
    <property type="entry name" value="PLP-binding_barrel"/>
</dbReference>
<dbReference type="EMBL" id="FNPZ01000008">
    <property type="protein sequence ID" value="SDZ54157.1"/>
    <property type="molecule type" value="Genomic_DNA"/>
</dbReference>
<comment type="cofactor">
    <cofactor evidence="1">
        <name>pyridoxal 5'-phosphate</name>
        <dbReference type="ChEBI" id="CHEBI:597326"/>
    </cofactor>
</comment>
<dbReference type="CDD" id="cd06815">
    <property type="entry name" value="PLPDE_III_AR_like_1"/>
    <property type="match status" value="1"/>
</dbReference>
<dbReference type="PANTHER" id="PTHR30511:SF3">
    <property type="entry name" value="LYSINE RACEMASE"/>
    <property type="match status" value="1"/>
</dbReference>
<reference evidence="6 7" key="1">
    <citation type="submission" date="2016-10" db="EMBL/GenBank/DDBJ databases">
        <authorList>
            <person name="de Groot N.N."/>
        </authorList>
    </citation>
    <scope>NUCLEOTIDE SEQUENCE [LARGE SCALE GENOMIC DNA]</scope>
    <source>
        <strain evidence="6 7">CGMCC 4.3491</strain>
    </source>
</reference>
<dbReference type="Pfam" id="PF01168">
    <property type="entry name" value="Ala_racemase_N"/>
    <property type="match status" value="1"/>
</dbReference>
<accession>A0A1H3TVQ7</accession>
<organism evidence="6 7">
    <name type="scientific">Herbiconiux ginsengi</name>
    <dbReference type="NCBI Taxonomy" id="381665"/>
    <lineage>
        <taxon>Bacteria</taxon>
        <taxon>Bacillati</taxon>
        <taxon>Actinomycetota</taxon>
        <taxon>Actinomycetes</taxon>
        <taxon>Micrococcales</taxon>
        <taxon>Microbacteriaceae</taxon>
        <taxon>Herbiconiux</taxon>
    </lineage>
</organism>
<keyword evidence="3" id="KW-0413">Isomerase</keyword>
<evidence type="ECO:0000313" key="6">
    <source>
        <dbReference type="EMBL" id="SDZ54157.1"/>
    </source>
</evidence>
<sequence>MTAPRLDIDLGAIAGNTRILVDRLAPVGIRVTGVSKALRGLPDVAEAMLRGGATGLGDSRVENLQRLRAGGVAAPLTLIRSPMLSQVEQAIRMSDTSLNTEPAVLAALSAAALNHGTTHGVVLMVELGDLREGIAADDVVSAALSVERLPGLTLAGLGTNLACQSGVVPDQRNMDDLSRLVEAVEAARGRTLSVVSGGNSANLAWALSSDDIGRIDELRLGESILLGTEPLHRNPIAGLRTDAFTLVGEVIEAKTKPARPWGEIAQASFGHQAPRRGGGTIRQAIVALGRQDADPDGLTPPEGITVLGMSSDHLVVDVGDHDVAVGDELAFGLDYSALVRAATSPFVTVSPHTAGQTRASRTGARAENGNSKEIPHH</sequence>
<evidence type="ECO:0000256" key="1">
    <source>
        <dbReference type="ARBA" id="ARBA00001933"/>
    </source>
</evidence>
<dbReference type="InterPro" id="IPR001608">
    <property type="entry name" value="Ala_racemase_N"/>
</dbReference>
<protein>
    <submittedName>
        <fullName evidence="6">Predicted amino acid racemase</fullName>
    </submittedName>
</protein>
<evidence type="ECO:0000256" key="4">
    <source>
        <dbReference type="SAM" id="MobiDB-lite"/>
    </source>
</evidence>
<dbReference type="GO" id="GO:0030170">
    <property type="term" value="F:pyridoxal phosphate binding"/>
    <property type="evidence" value="ECO:0007669"/>
    <property type="project" value="TreeGrafter"/>
</dbReference>
<dbReference type="InterPro" id="IPR000821">
    <property type="entry name" value="Ala_racemase"/>
</dbReference>
<proteinExistence type="predicted"/>
<dbReference type="Proteomes" id="UP000198891">
    <property type="component" value="Unassembled WGS sequence"/>
</dbReference>
<dbReference type="OrthoDB" id="504078at2"/>
<feature type="domain" description="Alanine racemase N-terminal" evidence="5">
    <location>
        <begin position="8"/>
        <end position="224"/>
    </location>
</feature>